<accession>A0ABN2B7D3</accession>
<feature type="transmembrane region" description="Helical" evidence="1">
    <location>
        <begin position="16"/>
        <end position="35"/>
    </location>
</feature>
<proteinExistence type="predicted"/>
<feature type="transmembrane region" description="Helical" evidence="1">
    <location>
        <begin position="47"/>
        <end position="63"/>
    </location>
</feature>
<organism evidence="2 3">
    <name type="scientific">Nocardioides humi</name>
    <dbReference type="NCBI Taxonomy" id="449461"/>
    <lineage>
        <taxon>Bacteria</taxon>
        <taxon>Bacillati</taxon>
        <taxon>Actinomycetota</taxon>
        <taxon>Actinomycetes</taxon>
        <taxon>Propionibacteriales</taxon>
        <taxon>Nocardioidaceae</taxon>
        <taxon>Nocardioides</taxon>
    </lineage>
</organism>
<evidence type="ECO:0000256" key="1">
    <source>
        <dbReference type="SAM" id="Phobius"/>
    </source>
</evidence>
<keyword evidence="1" id="KW-0812">Transmembrane</keyword>
<keyword evidence="3" id="KW-1185">Reference proteome</keyword>
<evidence type="ECO:0008006" key="4">
    <source>
        <dbReference type="Google" id="ProtNLM"/>
    </source>
</evidence>
<protein>
    <recommendedName>
        <fullName evidence="4">PH domain-containing protein</fullName>
    </recommendedName>
</protein>
<keyword evidence="1" id="KW-1133">Transmembrane helix</keyword>
<dbReference type="EMBL" id="BAAAOR010000030">
    <property type="protein sequence ID" value="GAA1534288.1"/>
    <property type="molecule type" value="Genomic_DNA"/>
</dbReference>
<evidence type="ECO:0000313" key="2">
    <source>
        <dbReference type="EMBL" id="GAA1534288.1"/>
    </source>
</evidence>
<evidence type="ECO:0000313" key="3">
    <source>
        <dbReference type="Proteomes" id="UP001500842"/>
    </source>
</evidence>
<reference evidence="2 3" key="1">
    <citation type="journal article" date="2019" name="Int. J. Syst. Evol. Microbiol.">
        <title>The Global Catalogue of Microorganisms (GCM) 10K type strain sequencing project: providing services to taxonomists for standard genome sequencing and annotation.</title>
        <authorList>
            <consortium name="The Broad Institute Genomics Platform"/>
            <consortium name="The Broad Institute Genome Sequencing Center for Infectious Disease"/>
            <person name="Wu L."/>
            <person name="Ma J."/>
        </authorList>
    </citation>
    <scope>NUCLEOTIDE SEQUENCE [LARGE SCALE GENOMIC DNA]</scope>
    <source>
        <strain evidence="2 3">JCM 14942</strain>
    </source>
</reference>
<gene>
    <name evidence="2" type="ORF">GCM10009788_41460</name>
</gene>
<sequence length="195" mass="20635">MDVRLPAPAGRPPRSALVAIVVGAVLLVAPLVAIASRGLDPFDRLDALMLALAGLVILGWGGFRVGSRPLLRHATALRLDDAGVALQGPDAAALLRWPDLAVVEVAWWEIVPPYVEEAEHLPVLRFVARDDGAIALNGAGRLATRLGQSFRISPPAAALTVVLGAEALDPLHRVLDWLEQHRGDVPVAVGEPPEL</sequence>
<dbReference type="Proteomes" id="UP001500842">
    <property type="component" value="Unassembled WGS sequence"/>
</dbReference>
<dbReference type="RefSeq" id="WP_141007378.1">
    <property type="nucleotide sequence ID" value="NZ_BAAAOR010000030.1"/>
</dbReference>
<comment type="caution">
    <text evidence="2">The sequence shown here is derived from an EMBL/GenBank/DDBJ whole genome shotgun (WGS) entry which is preliminary data.</text>
</comment>
<keyword evidence="1" id="KW-0472">Membrane</keyword>
<name>A0ABN2B7D3_9ACTN</name>